<sequence length="185" mass="20384">MPFPPPPPPYYSLHRCMKISRPIPTAPHDVRRFHFDDHTHARNLKRFNVDEDCSVFDGFFPFCQATIALPSHALPLVTNNGGATITNDALPPVTNDDDKSSPPPFPDRGPPARRQDPHRVVPSALPSSSTIITGSSPPPDSSAGVVGDRFDIVVVSGFVDGTQQDDDRIGRYVWVLNFMLIVFLD</sequence>
<dbReference type="AlphaFoldDB" id="A0AAV6LLU2"/>
<accession>A0AAV6LLU2</accession>
<organism evidence="2 3">
    <name type="scientific">Rhododendron griersonianum</name>
    <dbReference type="NCBI Taxonomy" id="479676"/>
    <lineage>
        <taxon>Eukaryota</taxon>
        <taxon>Viridiplantae</taxon>
        <taxon>Streptophyta</taxon>
        <taxon>Embryophyta</taxon>
        <taxon>Tracheophyta</taxon>
        <taxon>Spermatophyta</taxon>
        <taxon>Magnoliopsida</taxon>
        <taxon>eudicotyledons</taxon>
        <taxon>Gunneridae</taxon>
        <taxon>Pentapetalae</taxon>
        <taxon>asterids</taxon>
        <taxon>Ericales</taxon>
        <taxon>Ericaceae</taxon>
        <taxon>Ericoideae</taxon>
        <taxon>Rhodoreae</taxon>
        <taxon>Rhododendron</taxon>
    </lineage>
</organism>
<proteinExistence type="predicted"/>
<evidence type="ECO:0000256" key="1">
    <source>
        <dbReference type="SAM" id="MobiDB-lite"/>
    </source>
</evidence>
<feature type="region of interest" description="Disordered" evidence="1">
    <location>
        <begin position="85"/>
        <end position="144"/>
    </location>
</feature>
<protein>
    <submittedName>
        <fullName evidence="2">Uncharacterized protein</fullName>
    </submittedName>
</protein>
<comment type="caution">
    <text evidence="2">The sequence shown here is derived from an EMBL/GenBank/DDBJ whole genome shotgun (WGS) entry which is preliminary data.</text>
</comment>
<dbReference type="EMBL" id="JACTNZ010000001">
    <property type="protein sequence ID" value="KAG5565218.1"/>
    <property type="molecule type" value="Genomic_DNA"/>
</dbReference>
<dbReference type="Proteomes" id="UP000823749">
    <property type="component" value="Chromosome 1"/>
</dbReference>
<keyword evidence="3" id="KW-1185">Reference proteome</keyword>
<gene>
    <name evidence="2" type="ORF">RHGRI_001198</name>
</gene>
<name>A0AAV6LLU2_9ERIC</name>
<reference evidence="2" key="1">
    <citation type="submission" date="2020-08" db="EMBL/GenBank/DDBJ databases">
        <title>Plant Genome Project.</title>
        <authorList>
            <person name="Zhang R.-G."/>
        </authorList>
    </citation>
    <scope>NUCLEOTIDE SEQUENCE</scope>
    <source>
        <strain evidence="2">WSP0</strain>
        <tissue evidence="2">Leaf</tissue>
    </source>
</reference>
<evidence type="ECO:0000313" key="2">
    <source>
        <dbReference type="EMBL" id="KAG5565218.1"/>
    </source>
</evidence>
<evidence type="ECO:0000313" key="3">
    <source>
        <dbReference type="Proteomes" id="UP000823749"/>
    </source>
</evidence>
<feature type="compositionally biased region" description="Low complexity" evidence="1">
    <location>
        <begin position="126"/>
        <end position="135"/>
    </location>
</feature>